<keyword evidence="4" id="KW-0804">Transcription</keyword>
<sequence>MERADLDLVLQVREGGSLAAAAAALGVVPSVVSKRLAALEARLGQRLFERTTRRLVPTREGEAVCAHARTLLEGFSRLEAELRERQTDLQGTIRLAATFGFGRRWLAPALVDFQRAHPGLQIELQLGERLPELAAEGYDGAVWLWSVPARHRADWATRRLARNQRVLVAAPGYVQAHGLPRTLADLAQHACLCVQENEDRPHAAPAPGHHWWTLRHLREGTLHRVRVHGPLTSNAGEVVRDWCLAGQGIMLRSLWDIGPQLASGALVRVLPQYAMTDADIHWIAPWQPRTPRRMKLLVDALAARFRSEPWQSAAQDPSA</sequence>
<evidence type="ECO:0000259" key="5">
    <source>
        <dbReference type="PROSITE" id="PS50931"/>
    </source>
</evidence>
<dbReference type="PANTHER" id="PTHR30537:SF5">
    <property type="entry name" value="HTH-TYPE TRANSCRIPTIONAL ACTIVATOR TTDR-RELATED"/>
    <property type="match status" value="1"/>
</dbReference>
<keyword evidence="2" id="KW-0805">Transcription regulation</keyword>
<dbReference type="Gene3D" id="1.10.10.10">
    <property type="entry name" value="Winged helix-like DNA-binding domain superfamily/Winged helix DNA-binding domain"/>
    <property type="match status" value="1"/>
</dbReference>
<name>A0AAE3N807_9BURK</name>
<accession>A0AAE3N807</accession>
<protein>
    <submittedName>
        <fullName evidence="6">LysR family transcriptional regulator</fullName>
    </submittedName>
</protein>
<evidence type="ECO:0000256" key="4">
    <source>
        <dbReference type="ARBA" id="ARBA00023163"/>
    </source>
</evidence>
<reference evidence="6" key="1">
    <citation type="submission" date="2023-01" db="EMBL/GenBank/DDBJ databases">
        <title>Xenophilus mangrovi sp. nov., isolated from soil of Mangrove nature reserve.</title>
        <authorList>
            <person name="Xu S."/>
            <person name="Liu Z."/>
            <person name="Xu Y."/>
        </authorList>
    </citation>
    <scope>NUCLEOTIDE SEQUENCE</scope>
    <source>
        <strain evidence="6">YW8</strain>
    </source>
</reference>
<evidence type="ECO:0000256" key="1">
    <source>
        <dbReference type="ARBA" id="ARBA00009437"/>
    </source>
</evidence>
<evidence type="ECO:0000313" key="6">
    <source>
        <dbReference type="EMBL" id="MDA7416229.1"/>
    </source>
</evidence>
<keyword evidence="7" id="KW-1185">Reference proteome</keyword>
<dbReference type="SUPFAM" id="SSF53850">
    <property type="entry name" value="Periplasmic binding protein-like II"/>
    <property type="match status" value="1"/>
</dbReference>
<dbReference type="InterPro" id="IPR036390">
    <property type="entry name" value="WH_DNA-bd_sf"/>
</dbReference>
<proteinExistence type="inferred from homology"/>
<dbReference type="Proteomes" id="UP001212602">
    <property type="component" value="Unassembled WGS sequence"/>
</dbReference>
<evidence type="ECO:0000256" key="2">
    <source>
        <dbReference type="ARBA" id="ARBA00023015"/>
    </source>
</evidence>
<dbReference type="Pfam" id="PF00126">
    <property type="entry name" value="HTH_1"/>
    <property type="match status" value="1"/>
</dbReference>
<evidence type="ECO:0000313" key="7">
    <source>
        <dbReference type="Proteomes" id="UP001212602"/>
    </source>
</evidence>
<comment type="caution">
    <text evidence="6">The sequence shown here is derived from an EMBL/GenBank/DDBJ whole genome shotgun (WGS) entry which is preliminary data.</text>
</comment>
<dbReference type="EMBL" id="JAQIPB010000002">
    <property type="protein sequence ID" value="MDA7416229.1"/>
    <property type="molecule type" value="Genomic_DNA"/>
</dbReference>
<feature type="domain" description="HTH lysR-type" evidence="5">
    <location>
        <begin position="1"/>
        <end position="58"/>
    </location>
</feature>
<dbReference type="GO" id="GO:0043565">
    <property type="term" value="F:sequence-specific DNA binding"/>
    <property type="evidence" value="ECO:0007669"/>
    <property type="project" value="TreeGrafter"/>
</dbReference>
<dbReference type="InterPro" id="IPR005119">
    <property type="entry name" value="LysR_subst-bd"/>
</dbReference>
<dbReference type="InterPro" id="IPR000847">
    <property type="entry name" value="LysR_HTH_N"/>
</dbReference>
<keyword evidence="3" id="KW-0238">DNA-binding</keyword>
<dbReference type="Gene3D" id="3.40.190.290">
    <property type="match status" value="1"/>
</dbReference>
<dbReference type="GO" id="GO:0006351">
    <property type="term" value="P:DNA-templated transcription"/>
    <property type="evidence" value="ECO:0007669"/>
    <property type="project" value="TreeGrafter"/>
</dbReference>
<gene>
    <name evidence="6" type="ORF">PGB34_07620</name>
</gene>
<organism evidence="6 7">
    <name type="scientific">Xenophilus arseniciresistens</name>
    <dbReference type="NCBI Taxonomy" id="1283306"/>
    <lineage>
        <taxon>Bacteria</taxon>
        <taxon>Pseudomonadati</taxon>
        <taxon>Pseudomonadota</taxon>
        <taxon>Betaproteobacteria</taxon>
        <taxon>Burkholderiales</taxon>
        <taxon>Comamonadaceae</taxon>
        <taxon>Xenophilus</taxon>
    </lineage>
</organism>
<dbReference type="InterPro" id="IPR058163">
    <property type="entry name" value="LysR-type_TF_proteobact-type"/>
</dbReference>
<comment type="similarity">
    <text evidence="1">Belongs to the LysR transcriptional regulatory family.</text>
</comment>
<dbReference type="SUPFAM" id="SSF46785">
    <property type="entry name" value="Winged helix' DNA-binding domain"/>
    <property type="match status" value="1"/>
</dbReference>
<dbReference type="InterPro" id="IPR036388">
    <property type="entry name" value="WH-like_DNA-bd_sf"/>
</dbReference>
<dbReference type="PROSITE" id="PS50931">
    <property type="entry name" value="HTH_LYSR"/>
    <property type="match status" value="1"/>
</dbReference>
<dbReference type="Pfam" id="PF03466">
    <property type="entry name" value="LysR_substrate"/>
    <property type="match status" value="1"/>
</dbReference>
<dbReference type="RefSeq" id="WP_271427455.1">
    <property type="nucleotide sequence ID" value="NZ_JAQIPB010000002.1"/>
</dbReference>
<evidence type="ECO:0000256" key="3">
    <source>
        <dbReference type="ARBA" id="ARBA00023125"/>
    </source>
</evidence>
<dbReference type="AlphaFoldDB" id="A0AAE3N807"/>
<dbReference type="GO" id="GO:0003700">
    <property type="term" value="F:DNA-binding transcription factor activity"/>
    <property type="evidence" value="ECO:0007669"/>
    <property type="project" value="InterPro"/>
</dbReference>
<dbReference type="PANTHER" id="PTHR30537">
    <property type="entry name" value="HTH-TYPE TRANSCRIPTIONAL REGULATOR"/>
    <property type="match status" value="1"/>
</dbReference>